<accession>A0A180GZ38</accession>
<evidence type="ECO:0000313" key="4">
    <source>
        <dbReference type="Proteomes" id="UP000005240"/>
    </source>
</evidence>
<feature type="region of interest" description="Disordered" evidence="1">
    <location>
        <begin position="1"/>
        <end position="47"/>
    </location>
</feature>
<feature type="compositionally biased region" description="Polar residues" evidence="1">
    <location>
        <begin position="294"/>
        <end position="314"/>
    </location>
</feature>
<protein>
    <submittedName>
        <fullName evidence="2 3">Uncharacterized protein</fullName>
    </submittedName>
</protein>
<feature type="compositionally biased region" description="Polar residues" evidence="1">
    <location>
        <begin position="29"/>
        <end position="47"/>
    </location>
</feature>
<evidence type="ECO:0000313" key="3">
    <source>
        <dbReference type="EnsemblFungi" id="PTTG_26016-t43_1-p1"/>
    </source>
</evidence>
<reference evidence="3" key="4">
    <citation type="submission" date="2025-05" db="UniProtKB">
        <authorList>
            <consortium name="EnsemblFungi"/>
        </authorList>
    </citation>
    <scope>IDENTIFICATION</scope>
    <source>
        <strain evidence="3">isolate 1-1 / race 1 (BBBD)</strain>
    </source>
</reference>
<evidence type="ECO:0000313" key="2">
    <source>
        <dbReference type="EMBL" id="OAV97619.1"/>
    </source>
</evidence>
<gene>
    <name evidence="2" type="ORF">PTTG_26016</name>
</gene>
<sequence>MSGLNISDATNSVKAAAQQTASKAGEESQMAQHPVTQTQEPDVDKSQQATLLQAPGPLHDPEIAEIIGPVCEPAAVKKEPVSIKVEEKSNKAANREACAILMTKVLQAERAGDDTKVKRYMKMFKAVLADRKPAPQKTALRCVGPTITQSPVIPQKRPATPSEMTQVRNVKFITGEWQEKALAKHSKNQPKIEESALEKGLRYHSFPFPLPGPCRMDPSSQGALLPSPPETRLHGSPEETADEAISTCRDFNKIGLQDNPYAMGDGKVRGDPMKGIQPSKSNRCNPPAHPNPPKTKSNQKGTMDESSSTMQGHSSLPPKPNQGRVPPGSGYKGNNFNPNHTGGSMQNPTTTTPHTIVPTPSPFFPTSHHAMDTDRLPEQRATPEPERNNLGLPKWPTRVTCEMDIDGWEKALSQAGLAEKYSDFICGFKKGFHQGIPEHNLGPGIPYYTPPNHQGSMLAREKIEATIAKEIVAGRMFGPFSHKQLMEQYGFFQTFPRRGAKLAFHLSLPIMDVCKASKSLDVVKVWLVAVP</sequence>
<organism evidence="2">
    <name type="scientific">Puccinia triticina (isolate 1-1 / race 1 (BBBD))</name>
    <name type="common">Brown leaf rust fungus</name>
    <dbReference type="NCBI Taxonomy" id="630390"/>
    <lineage>
        <taxon>Eukaryota</taxon>
        <taxon>Fungi</taxon>
        <taxon>Dikarya</taxon>
        <taxon>Basidiomycota</taxon>
        <taxon>Pucciniomycotina</taxon>
        <taxon>Pucciniomycetes</taxon>
        <taxon>Pucciniales</taxon>
        <taxon>Pucciniaceae</taxon>
        <taxon>Puccinia</taxon>
    </lineage>
</organism>
<dbReference type="Proteomes" id="UP000005240">
    <property type="component" value="Unassembled WGS sequence"/>
</dbReference>
<keyword evidence="4" id="KW-1185">Reference proteome</keyword>
<name>A0A180GZ38_PUCT1</name>
<feature type="region of interest" description="Disordered" evidence="1">
    <location>
        <begin position="213"/>
        <end position="242"/>
    </location>
</feature>
<reference evidence="2" key="1">
    <citation type="submission" date="2009-11" db="EMBL/GenBank/DDBJ databases">
        <authorList>
            <consortium name="The Broad Institute Genome Sequencing Platform"/>
            <person name="Ward D."/>
            <person name="Feldgarden M."/>
            <person name="Earl A."/>
            <person name="Young S.K."/>
            <person name="Zeng Q."/>
            <person name="Koehrsen M."/>
            <person name="Alvarado L."/>
            <person name="Berlin A."/>
            <person name="Bochicchio J."/>
            <person name="Borenstein D."/>
            <person name="Chapman S.B."/>
            <person name="Chen Z."/>
            <person name="Engels R."/>
            <person name="Freedman E."/>
            <person name="Gellesch M."/>
            <person name="Goldberg J."/>
            <person name="Griggs A."/>
            <person name="Gujja S."/>
            <person name="Heilman E."/>
            <person name="Heiman D."/>
            <person name="Hepburn T."/>
            <person name="Howarth C."/>
            <person name="Jen D."/>
            <person name="Larson L."/>
            <person name="Lewis B."/>
            <person name="Mehta T."/>
            <person name="Park D."/>
            <person name="Pearson M."/>
            <person name="Roberts A."/>
            <person name="Saif S."/>
            <person name="Shea T."/>
            <person name="Shenoy N."/>
            <person name="Sisk P."/>
            <person name="Stolte C."/>
            <person name="Sykes S."/>
            <person name="Thomson T."/>
            <person name="Walk T."/>
            <person name="White J."/>
            <person name="Yandava C."/>
            <person name="Izard J."/>
            <person name="Baranova O.V."/>
            <person name="Blanton J.M."/>
            <person name="Tanner A.C."/>
            <person name="Dewhirst F.E."/>
            <person name="Haas B."/>
            <person name="Nusbaum C."/>
            <person name="Birren B."/>
        </authorList>
    </citation>
    <scope>NUCLEOTIDE SEQUENCE [LARGE SCALE GENOMIC DNA]</scope>
    <source>
        <strain evidence="2">1-1 BBBD Race 1</strain>
    </source>
</reference>
<dbReference type="EnsemblFungi" id="PTTG_26016-t43_1">
    <property type="protein sequence ID" value="PTTG_26016-t43_1-p1"/>
    <property type="gene ID" value="PTTG_26016"/>
</dbReference>
<feature type="compositionally biased region" description="Polar residues" evidence="1">
    <location>
        <begin position="1"/>
        <end position="22"/>
    </location>
</feature>
<feature type="compositionally biased region" description="Polar residues" evidence="1">
    <location>
        <begin position="332"/>
        <end position="347"/>
    </location>
</feature>
<dbReference type="OrthoDB" id="2678913at2759"/>
<feature type="region of interest" description="Disordered" evidence="1">
    <location>
        <begin position="256"/>
        <end position="370"/>
    </location>
</feature>
<dbReference type="AlphaFoldDB" id="A0A180GZ38"/>
<proteinExistence type="predicted"/>
<reference evidence="2" key="2">
    <citation type="submission" date="2016-05" db="EMBL/GenBank/DDBJ databases">
        <title>Comparative analysis highlights variable genome content of wheat rusts and divergence of the mating loci.</title>
        <authorList>
            <person name="Cuomo C.A."/>
            <person name="Bakkeren G."/>
            <person name="Szabo L."/>
            <person name="Khalil H."/>
            <person name="Joly D."/>
            <person name="Goldberg J."/>
            <person name="Young S."/>
            <person name="Zeng Q."/>
            <person name="Fellers J."/>
        </authorList>
    </citation>
    <scope>NUCLEOTIDE SEQUENCE [LARGE SCALE GENOMIC DNA]</scope>
    <source>
        <strain evidence="2">1-1 BBBD Race 1</strain>
    </source>
</reference>
<evidence type="ECO:0000256" key="1">
    <source>
        <dbReference type="SAM" id="MobiDB-lite"/>
    </source>
</evidence>
<dbReference type="EMBL" id="ADAS02000012">
    <property type="protein sequence ID" value="OAV97619.1"/>
    <property type="molecule type" value="Genomic_DNA"/>
</dbReference>
<dbReference type="VEuPathDB" id="FungiDB:PTTG_26016"/>
<reference evidence="3 4" key="3">
    <citation type="journal article" date="2017" name="G3 (Bethesda)">
        <title>Comparative analysis highlights variable genome content of wheat rusts and divergence of the mating loci.</title>
        <authorList>
            <person name="Cuomo C.A."/>
            <person name="Bakkeren G."/>
            <person name="Khalil H.B."/>
            <person name="Panwar V."/>
            <person name="Joly D."/>
            <person name="Linning R."/>
            <person name="Sakthikumar S."/>
            <person name="Song X."/>
            <person name="Adiconis X."/>
            <person name="Fan L."/>
            <person name="Goldberg J.M."/>
            <person name="Levin J.Z."/>
            <person name="Young S."/>
            <person name="Zeng Q."/>
            <person name="Anikster Y."/>
            <person name="Bruce M."/>
            <person name="Wang M."/>
            <person name="Yin C."/>
            <person name="McCallum B."/>
            <person name="Szabo L.J."/>
            <person name="Hulbert S."/>
            <person name="Chen X."/>
            <person name="Fellers J.P."/>
        </authorList>
    </citation>
    <scope>NUCLEOTIDE SEQUENCE</scope>
    <source>
        <strain evidence="4">Isolate 1-1 / race 1 (BBBD)</strain>
        <strain evidence="3">isolate 1-1 / race 1 (BBBD)</strain>
    </source>
</reference>
<feature type="compositionally biased region" description="Low complexity" evidence="1">
    <location>
        <begin position="348"/>
        <end position="358"/>
    </location>
</feature>